<sequence length="143" mass="15526">MLSPLLLFMPPSMDHRSTSTPFRPAMATQRQAREVSNPSAPSSQGPVQVEPVLPLSPPHSAKPHRAQPPRRRRRHICSASIPAQSVHQRCPISTLPRHLLLYPATYCASLSVLSIRLLSRVNLITATSLLQPAGVDSSSAALC</sequence>
<proteinExistence type="predicted"/>
<protein>
    <submittedName>
        <fullName evidence="2">Uncharacterized protein</fullName>
    </submittedName>
</protein>
<dbReference type="Proteomes" id="UP001457282">
    <property type="component" value="Unassembled WGS sequence"/>
</dbReference>
<dbReference type="EMBL" id="JBEDUW010000290">
    <property type="protein sequence ID" value="KAK9901737.1"/>
    <property type="molecule type" value="Genomic_DNA"/>
</dbReference>
<dbReference type="AlphaFoldDB" id="A0AAW1VK72"/>
<organism evidence="2 3">
    <name type="scientific">Rubus argutus</name>
    <name type="common">Southern blackberry</name>
    <dbReference type="NCBI Taxonomy" id="59490"/>
    <lineage>
        <taxon>Eukaryota</taxon>
        <taxon>Viridiplantae</taxon>
        <taxon>Streptophyta</taxon>
        <taxon>Embryophyta</taxon>
        <taxon>Tracheophyta</taxon>
        <taxon>Spermatophyta</taxon>
        <taxon>Magnoliopsida</taxon>
        <taxon>eudicotyledons</taxon>
        <taxon>Gunneridae</taxon>
        <taxon>Pentapetalae</taxon>
        <taxon>rosids</taxon>
        <taxon>fabids</taxon>
        <taxon>Rosales</taxon>
        <taxon>Rosaceae</taxon>
        <taxon>Rosoideae</taxon>
        <taxon>Rosoideae incertae sedis</taxon>
        <taxon>Rubus</taxon>
    </lineage>
</organism>
<comment type="caution">
    <text evidence="2">The sequence shown here is derived from an EMBL/GenBank/DDBJ whole genome shotgun (WGS) entry which is preliminary data.</text>
</comment>
<name>A0AAW1VK72_RUBAR</name>
<keyword evidence="3" id="KW-1185">Reference proteome</keyword>
<evidence type="ECO:0000313" key="3">
    <source>
        <dbReference type="Proteomes" id="UP001457282"/>
    </source>
</evidence>
<evidence type="ECO:0000256" key="1">
    <source>
        <dbReference type="SAM" id="MobiDB-lite"/>
    </source>
</evidence>
<gene>
    <name evidence="2" type="ORF">M0R45_002009</name>
</gene>
<feature type="region of interest" description="Disordered" evidence="1">
    <location>
        <begin position="1"/>
        <end position="74"/>
    </location>
</feature>
<feature type="compositionally biased region" description="Polar residues" evidence="1">
    <location>
        <begin position="28"/>
        <end position="46"/>
    </location>
</feature>
<reference evidence="2 3" key="1">
    <citation type="journal article" date="2023" name="G3 (Bethesda)">
        <title>A chromosome-length genome assembly and annotation of blackberry (Rubus argutus, cv. 'Hillquist').</title>
        <authorList>
            <person name="Bruna T."/>
            <person name="Aryal R."/>
            <person name="Dudchenko O."/>
            <person name="Sargent D.J."/>
            <person name="Mead D."/>
            <person name="Buti M."/>
            <person name="Cavallini A."/>
            <person name="Hytonen T."/>
            <person name="Andres J."/>
            <person name="Pham M."/>
            <person name="Weisz D."/>
            <person name="Mascagni F."/>
            <person name="Usai G."/>
            <person name="Natali L."/>
            <person name="Bassil N."/>
            <person name="Fernandez G.E."/>
            <person name="Lomsadze A."/>
            <person name="Armour M."/>
            <person name="Olukolu B."/>
            <person name="Poorten T."/>
            <person name="Britton C."/>
            <person name="Davik J."/>
            <person name="Ashrafi H."/>
            <person name="Aiden E.L."/>
            <person name="Borodovsky M."/>
            <person name="Worthington M."/>
        </authorList>
    </citation>
    <scope>NUCLEOTIDE SEQUENCE [LARGE SCALE GENOMIC DNA]</scope>
    <source>
        <strain evidence="2">PI 553951</strain>
    </source>
</reference>
<feature type="compositionally biased region" description="Low complexity" evidence="1">
    <location>
        <begin position="1"/>
        <end position="12"/>
    </location>
</feature>
<feature type="compositionally biased region" description="Basic residues" evidence="1">
    <location>
        <begin position="61"/>
        <end position="74"/>
    </location>
</feature>
<accession>A0AAW1VK72</accession>
<evidence type="ECO:0000313" key="2">
    <source>
        <dbReference type="EMBL" id="KAK9901737.1"/>
    </source>
</evidence>